<keyword evidence="1" id="KW-1133">Transmembrane helix</keyword>
<reference evidence="2 4" key="1">
    <citation type="submission" date="2017-07" db="EMBL/GenBank/DDBJ databases">
        <title>Phylogenetic study on the rhizospheric bacterium Ochrobactrum sp. A44.</title>
        <authorList>
            <person name="Krzyzanowska D.M."/>
            <person name="Ossowicki A."/>
            <person name="Rajewska M."/>
            <person name="Maciag T."/>
            <person name="Kaczynski Z."/>
            <person name="Czerwicka M."/>
            <person name="Jafra S."/>
        </authorList>
    </citation>
    <scope>NUCLEOTIDE SEQUENCE [LARGE SCALE GENOMIC DNA]</scope>
    <source>
        <strain evidence="2 4">A44</strain>
    </source>
</reference>
<dbReference type="AlphaFoldDB" id="A0A248UGB5"/>
<evidence type="ECO:0000313" key="3">
    <source>
        <dbReference type="EMBL" id="ASV86285.1"/>
    </source>
</evidence>
<feature type="transmembrane region" description="Helical" evidence="1">
    <location>
        <begin position="31"/>
        <end position="52"/>
    </location>
</feature>
<dbReference type="Proteomes" id="UP000215256">
    <property type="component" value="Chromosome 1"/>
</dbReference>
<organism evidence="2 4">
    <name type="scientific">Ochrobactrum quorumnocens</name>
    <dbReference type="NCBI Taxonomy" id="271865"/>
    <lineage>
        <taxon>Bacteria</taxon>
        <taxon>Pseudomonadati</taxon>
        <taxon>Pseudomonadota</taxon>
        <taxon>Alphaproteobacteria</taxon>
        <taxon>Hyphomicrobiales</taxon>
        <taxon>Brucellaceae</taxon>
        <taxon>Brucella/Ochrobactrum group</taxon>
        <taxon>Ochrobactrum</taxon>
    </lineage>
</organism>
<sequence length="53" mass="5720">MYNEIRFQTEVDGGFHLPTAYKAHARQLDHMVAIATLIAGSVCAAILAVSIFG</sequence>
<evidence type="ECO:0000313" key="4">
    <source>
        <dbReference type="Proteomes" id="UP000215256"/>
    </source>
</evidence>
<evidence type="ECO:0000256" key="1">
    <source>
        <dbReference type="SAM" id="Phobius"/>
    </source>
</evidence>
<dbReference type="RefSeq" id="WP_157743459.1">
    <property type="nucleotide sequence ID" value="NZ_CP022604.1"/>
</dbReference>
<evidence type="ECO:0000313" key="2">
    <source>
        <dbReference type="EMBL" id="ASV85590.1"/>
    </source>
</evidence>
<dbReference type="EMBL" id="CP022604">
    <property type="protein sequence ID" value="ASV85590.1"/>
    <property type="molecule type" value="Genomic_DNA"/>
</dbReference>
<accession>A0A248UGB5</accession>
<dbReference type="KEGG" id="och:CES85_1676"/>
<proteinExistence type="predicted"/>
<protein>
    <submittedName>
        <fullName evidence="2">Uncharacterized protein</fullName>
    </submittedName>
</protein>
<dbReference type="EMBL" id="CP022604">
    <property type="protein sequence ID" value="ASV86285.1"/>
    <property type="molecule type" value="Genomic_DNA"/>
</dbReference>
<gene>
    <name evidence="3" type="ORF">CES85_1040</name>
    <name evidence="2" type="ORF">CES85_1676</name>
</gene>
<dbReference type="OrthoDB" id="9878396at2"/>
<keyword evidence="1" id="KW-0812">Transmembrane</keyword>
<dbReference type="KEGG" id="och:CES85_1040"/>
<name>A0A248UGB5_9HYPH</name>
<keyword evidence="1" id="KW-0472">Membrane</keyword>